<dbReference type="InterPro" id="IPR006584">
    <property type="entry name" value="Cellulose-bd_IV"/>
</dbReference>
<keyword evidence="4" id="KW-1185">Reference proteome</keyword>
<dbReference type="PATRIC" id="fig|698760.3.peg.6569"/>
<evidence type="ECO:0000259" key="2">
    <source>
        <dbReference type="PROSITE" id="PS50022"/>
    </source>
</evidence>
<dbReference type="PANTHER" id="PTHR36453">
    <property type="entry name" value="SECRETED PROTEIN-RELATED"/>
    <property type="match status" value="1"/>
</dbReference>
<evidence type="ECO:0000313" key="3">
    <source>
        <dbReference type="EMBL" id="ELP64567.1"/>
    </source>
</evidence>
<dbReference type="InterPro" id="IPR006626">
    <property type="entry name" value="PbH1"/>
</dbReference>
<protein>
    <submittedName>
        <fullName evidence="3">F5/8 type C domain protein</fullName>
    </submittedName>
</protein>
<comment type="caution">
    <text evidence="3">The sequence shown here is derived from an EMBL/GenBank/DDBJ whole genome shotgun (WGS) entry which is preliminary data.</text>
</comment>
<dbReference type="GO" id="GO:0030246">
    <property type="term" value="F:carbohydrate binding"/>
    <property type="evidence" value="ECO:0007669"/>
    <property type="project" value="InterPro"/>
</dbReference>
<organism evidence="3 4">
    <name type="scientific">Streptomyces turgidiscabies (strain Car8)</name>
    <dbReference type="NCBI Taxonomy" id="698760"/>
    <lineage>
        <taxon>Bacteria</taxon>
        <taxon>Bacillati</taxon>
        <taxon>Actinomycetota</taxon>
        <taxon>Actinomycetes</taxon>
        <taxon>Kitasatosporales</taxon>
        <taxon>Streptomycetaceae</taxon>
        <taxon>Streptomyces</taxon>
    </lineage>
</organism>
<dbReference type="Gene3D" id="2.160.20.10">
    <property type="entry name" value="Single-stranded right-handed beta-helix, Pectin lyase-like"/>
    <property type="match status" value="2"/>
</dbReference>
<dbReference type="InterPro" id="IPR005084">
    <property type="entry name" value="CBM6"/>
</dbReference>
<accession>L7EZX7</accession>
<dbReference type="InterPro" id="IPR000421">
    <property type="entry name" value="FA58C"/>
</dbReference>
<dbReference type="PANTHER" id="PTHR36453:SF1">
    <property type="entry name" value="RIGHT HANDED BETA HELIX DOMAIN-CONTAINING PROTEIN"/>
    <property type="match status" value="1"/>
</dbReference>
<keyword evidence="1" id="KW-0732">Signal</keyword>
<dbReference type="Proteomes" id="UP000010931">
    <property type="component" value="Unassembled WGS sequence"/>
</dbReference>
<dbReference type="AlphaFoldDB" id="L7EZX7"/>
<feature type="domain" description="F5/8 type C" evidence="2">
    <location>
        <begin position="670"/>
        <end position="777"/>
    </location>
</feature>
<dbReference type="PROSITE" id="PS50022">
    <property type="entry name" value="FA58C_3"/>
    <property type="match status" value="1"/>
</dbReference>
<dbReference type="Pfam" id="PF03422">
    <property type="entry name" value="CBM_6"/>
    <property type="match status" value="1"/>
</dbReference>
<dbReference type="SMART" id="SM00710">
    <property type="entry name" value="PbH1"/>
    <property type="match status" value="6"/>
</dbReference>
<dbReference type="Pfam" id="PF00754">
    <property type="entry name" value="F5_F8_type_C"/>
    <property type="match status" value="1"/>
</dbReference>
<dbReference type="InterPro" id="IPR008979">
    <property type="entry name" value="Galactose-bd-like_sf"/>
</dbReference>
<dbReference type="STRING" id="85558.T45_04718"/>
<dbReference type="InterPro" id="IPR039448">
    <property type="entry name" value="Beta_helix"/>
</dbReference>
<name>L7EZX7_STRT8</name>
<evidence type="ECO:0000313" key="4">
    <source>
        <dbReference type="Proteomes" id="UP000010931"/>
    </source>
</evidence>
<dbReference type="NCBIfam" id="NF041518">
    <property type="entry name" value="choice_anch_Q"/>
    <property type="match status" value="1"/>
</dbReference>
<dbReference type="SMART" id="SM00606">
    <property type="entry name" value="CBD_IV"/>
    <property type="match status" value="1"/>
</dbReference>
<dbReference type="InterPro" id="IPR059226">
    <property type="entry name" value="Choice_anch_Q_dom"/>
</dbReference>
<dbReference type="Pfam" id="PF13229">
    <property type="entry name" value="Beta_helix"/>
    <property type="match status" value="1"/>
</dbReference>
<dbReference type="EMBL" id="AEJB01000442">
    <property type="protein sequence ID" value="ELP64567.1"/>
    <property type="molecule type" value="Genomic_DNA"/>
</dbReference>
<evidence type="ECO:0000256" key="1">
    <source>
        <dbReference type="ARBA" id="ARBA00022729"/>
    </source>
</evidence>
<dbReference type="InterPro" id="IPR011050">
    <property type="entry name" value="Pectin_lyase_fold/virulence"/>
</dbReference>
<dbReference type="SUPFAM" id="SSF49785">
    <property type="entry name" value="Galactose-binding domain-like"/>
    <property type="match status" value="2"/>
</dbReference>
<dbReference type="InterPro" id="IPR012334">
    <property type="entry name" value="Pectin_lyas_fold"/>
</dbReference>
<proteinExistence type="predicted"/>
<dbReference type="Gene3D" id="2.60.120.260">
    <property type="entry name" value="Galactose-binding domain-like"/>
    <property type="match status" value="2"/>
</dbReference>
<sequence>MRESDEWRQDMRRGHLSVLAVVTALLAFPVQAEAHSQAARSGRAFHVAPRGSDHAPGTRASPLRTIGACLERVRPGDTCLVHQGTYREQLAPPSGAEGAPITIAAYGDGPATVDGTEPVTGWKDAGGGLIATDTDLPPDPDFNAVFLDNARTAEGRWPNSGADPLNATWAEADTTSTDQHIDDTDLPDADWTGATVHLWAGSNPWAQQTGTVTAASAGKLDFQGGNYRCPPLCMGNQTYRNYYLVGSKAALDQPGEWFYDKAAHRLFMVPPKDGIAGHTVTAKHRLWGVDLSDSSYVTVRGLNLWGTSLRTGKLSTGVVVDGLHATYISEFSTLPMPPDSDLAVEPFEGHIVASRILDSGVQILGTGNTLKNSEISRSAGDGVLVRGTGNTVTDNYIHDVGWMGSYTPGIEINGNGHTVTHNTIRRTGRAAIDTAWQLGGTEFHDNRIAYNDMSEAMRTSRDGSPFYVCCSLNGSGTSVDHNTAHDADGQNGYYVDNYSGHFRLHHNVAWNTGSRGVFFNGHTGPSIANEDHNSSYGVGVNVASVALGGATDASGSYFSNIVGPRPVTATQTGNPLPVVRSNLISEKPGYSDAVNGELWLTPGSPAIDAGEVVDGVTTDTVGTAPDQGAYEYGAPVWSSGCDLPGCRQRVHHGDWTATASDGTDVRAAVDGDINTRWTGAAPQAAGQSLTVDLGESRTFGRLSLDAGRDTSGQPYGFTVSVSRDGTHWGEPLARVSGRSFTQDAVFPRQTGARYVRITLTANGPSPWVVNDIRLYGDGPDAASTLQAEQATSVRGVARGTAATGVLGSGEGLGFDSVNIRGRHVTVRLSSTCARGCSLGLRLDSPDGPVAAVVPVTDTGGEWRERSVALRREVTGTHDLYLVARGGVRVAALDWLTIRP</sequence>
<dbReference type="SUPFAM" id="SSF51126">
    <property type="entry name" value="Pectin lyase-like"/>
    <property type="match status" value="1"/>
</dbReference>
<dbReference type="CDD" id="cd04084">
    <property type="entry name" value="CBM6_xylanase-like"/>
    <property type="match status" value="1"/>
</dbReference>
<gene>
    <name evidence="3" type="ORF">STRTUCAR8_08745</name>
</gene>
<reference evidence="3 4" key="1">
    <citation type="journal article" date="2011" name="Plasmid">
        <title>Streptomyces turgidiscabies Car8 contains a modular pathogenicity island that shares virulence genes with other actinobacterial plant pathogens.</title>
        <authorList>
            <person name="Huguet-Tapia J.C."/>
            <person name="Badger J.H."/>
            <person name="Loria R."/>
            <person name="Pettis G.S."/>
        </authorList>
    </citation>
    <scope>NUCLEOTIDE SEQUENCE [LARGE SCALE GENOMIC DNA]</scope>
    <source>
        <strain evidence="3 4">Car8</strain>
    </source>
</reference>